<gene>
    <name evidence="2" type="ORF">BDZ85DRAFT_50064</name>
</gene>
<sequence length="157" mass="18338">MMRRKRNSEGEDGVDDDEEEEEEEEEADPEEEDAANPRPRSARPMLPKKLKMGTASKKSTRTKSMARISRTMPRKKEVMKTRKPKTQLRSPVLLLRPRPERARSCQRRMTSRRLRPLSRWHEGTNDTQCCSSRSPCSRYARLSRQKSLVSAMYSRSV</sequence>
<evidence type="ECO:0000256" key="1">
    <source>
        <dbReference type="SAM" id="MobiDB-lite"/>
    </source>
</evidence>
<keyword evidence="3" id="KW-1185">Reference proteome</keyword>
<protein>
    <submittedName>
        <fullName evidence="2">Uncharacterized protein</fullName>
    </submittedName>
</protein>
<reference evidence="3" key="1">
    <citation type="journal article" date="2020" name="Stud. Mycol.">
        <title>101 Dothideomycetes genomes: A test case for predicting lifestyles and emergence of pathogens.</title>
        <authorList>
            <person name="Haridas S."/>
            <person name="Albert R."/>
            <person name="Binder M."/>
            <person name="Bloem J."/>
            <person name="LaButti K."/>
            <person name="Salamov A."/>
            <person name="Andreopoulos B."/>
            <person name="Baker S."/>
            <person name="Barry K."/>
            <person name="Bills G."/>
            <person name="Bluhm B."/>
            <person name="Cannon C."/>
            <person name="Castanera R."/>
            <person name="Culley D."/>
            <person name="Daum C."/>
            <person name="Ezra D."/>
            <person name="Gonzalez J."/>
            <person name="Henrissat B."/>
            <person name="Kuo A."/>
            <person name="Liang C."/>
            <person name="Lipzen A."/>
            <person name="Lutzoni F."/>
            <person name="Magnuson J."/>
            <person name="Mondo S."/>
            <person name="Nolan M."/>
            <person name="Ohm R."/>
            <person name="Pangilinan J."/>
            <person name="Park H.-J."/>
            <person name="Ramirez L."/>
            <person name="Alfaro M."/>
            <person name="Sun H."/>
            <person name="Tritt A."/>
            <person name="Yoshinaga Y."/>
            <person name="Zwiers L.-H."/>
            <person name="Turgeon B."/>
            <person name="Goodwin S."/>
            <person name="Spatafora J."/>
            <person name="Crous P."/>
            <person name="Grigoriev I."/>
        </authorList>
    </citation>
    <scope>NUCLEOTIDE SEQUENCE [LARGE SCALE GENOMIC DNA]</scope>
    <source>
        <strain evidence="3">CECT 20119</strain>
    </source>
</reference>
<dbReference type="EMBL" id="ML992502">
    <property type="protein sequence ID" value="KAF2226437.1"/>
    <property type="molecule type" value="Genomic_DNA"/>
</dbReference>
<name>A0A6A6GL92_9PEZI</name>
<evidence type="ECO:0000313" key="2">
    <source>
        <dbReference type="EMBL" id="KAF2226437.1"/>
    </source>
</evidence>
<feature type="compositionally biased region" description="Acidic residues" evidence="1">
    <location>
        <begin position="10"/>
        <end position="34"/>
    </location>
</feature>
<dbReference type="AlphaFoldDB" id="A0A6A6GL92"/>
<organism evidence="2 3">
    <name type="scientific">Elsinoe ampelina</name>
    <dbReference type="NCBI Taxonomy" id="302913"/>
    <lineage>
        <taxon>Eukaryota</taxon>
        <taxon>Fungi</taxon>
        <taxon>Dikarya</taxon>
        <taxon>Ascomycota</taxon>
        <taxon>Pezizomycotina</taxon>
        <taxon>Dothideomycetes</taxon>
        <taxon>Dothideomycetidae</taxon>
        <taxon>Myriangiales</taxon>
        <taxon>Elsinoaceae</taxon>
        <taxon>Elsinoe</taxon>
    </lineage>
</organism>
<feature type="region of interest" description="Disordered" evidence="1">
    <location>
        <begin position="1"/>
        <end position="90"/>
    </location>
</feature>
<proteinExistence type="predicted"/>
<evidence type="ECO:0000313" key="3">
    <source>
        <dbReference type="Proteomes" id="UP000799538"/>
    </source>
</evidence>
<dbReference type="Proteomes" id="UP000799538">
    <property type="component" value="Unassembled WGS sequence"/>
</dbReference>
<accession>A0A6A6GL92</accession>